<comment type="caution">
    <text evidence="14">The sequence shown here is derived from an EMBL/GenBank/DDBJ whole genome shotgun (WGS) entry which is preliminary data.</text>
</comment>
<keyword evidence="10 14" id="KW-0456">Lyase</keyword>
<dbReference type="Pfam" id="PF03315">
    <property type="entry name" value="SDH_beta"/>
    <property type="match status" value="1"/>
</dbReference>
<dbReference type="GO" id="GO:0051539">
    <property type="term" value="F:4 iron, 4 sulfur cluster binding"/>
    <property type="evidence" value="ECO:0007669"/>
    <property type="project" value="UniProtKB-KW"/>
</dbReference>
<evidence type="ECO:0000256" key="5">
    <source>
        <dbReference type="ARBA" id="ARBA00022432"/>
    </source>
</evidence>
<comment type="similarity">
    <text evidence="3">Belongs to the iron-sulfur dependent L-serine dehydratase family.</text>
</comment>
<name>A0A0M1VTI3_FUSVC</name>
<evidence type="ECO:0000256" key="9">
    <source>
        <dbReference type="ARBA" id="ARBA00023014"/>
    </source>
</evidence>
<comment type="pathway">
    <text evidence="2">Carbohydrate biosynthesis; gluconeogenesis.</text>
</comment>
<dbReference type="InterPro" id="IPR029009">
    <property type="entry name" value="ASB_dom_sf"/>
</dbReference>
<sequence length="408" mass="45127">MDTLKELFKIGAGPSSSHTIGPERATKRVKEKFPNADSYIVELWGSLAATGKGHYTDKIIIETFKPIPVEIVWMPEFVHELHPNGMKFIALDKDKKRIGEWIVFSVGGGTIRDYDELMDKSPKKEIYPLNSMKEIIKWCKDNKKHLWQYVEECEGPSIWQHLRYIDQAMTDAVKRGLEKSGDVPGPFKYPKRAREMYEKALSKRASLIFTNKVFAYALAVSEENASMGQVVTAPTCGASGVIPGVLRGMKEEYELVEKHILRGLAIAGLIGNLVKQNATISGAEGGCQAEVGTACSMAAAMATYFMGGNIDQIEYAAESAMEHHLGMTCDPVGGYVIIPCIERNAICAVRAINTATYCMSTDGKHTISFDEVVKTMKETGKDMCSAYKETSDGGLAKYYDRILVDSKE</sequence>
<dbReference type="InterPro" id="IPR051318">
    <property type="entry name" value="Fe-S_L-Ser"/>
</dbReference>
<evidence type="ECO:0000256" key="8">
    <source>
        <dbReference type="ARBA" id="ARBA00023004"/>
    </source>
</evidence>
<evidence type="ECO:0000259" key="12">
    <source>
        <dbReference type="Pfam" id="PF03313"/>
    </source>
</evidence>
<organism evidence="14 15">
    <name type="scientific">Fusobacterium vincentii 4_1_13</name>
    <dbReference type="NCBI Taxonomy" id="469606"/>
    <lineage>
        <taxon>Bacteria</taxon>
        <taxon>Fusobacteriati</taxon>
        <taxon>Fusobacteriota</taxon>
        <taxon>Fusobacteriia</taxon>
        <taxon>Fusobacteriales</taxon>
        <taxon>Fusobacteriaceae</taxon>
        <taxon>Fusobacterium</taxon>
    </lineage>
</organism>
<protein>
    <recommendedName>
        <fullName evidence="4">L-serine ammonia-lyase</fullName>
        <ecNumber evidence="4">4.3.1.17</ecNumber>
    </recommendedName>
</protein>
<comment type="catalytic activity">
    <reaction evidence="11">
        <text>L-serine = pyruvate + NH4(+)</text>
        <dbReference type="Rhea" id="RHEA:19169"/>
        <dbReference type="ChEBI" id="CHEBI:15361"/>
        <dbReference type="ChEBI" id="CHEBI:28938"/>
        <dbReference type="ChEBI" id="CHEBI:33384"/>
        <dbReference type="EC" id="4.3.1.17"/>
    </reaction>
</comment>
<comment type="cofactor">
    <cofactor evidence="1">
        <name>[4Fe-4S] cluster</name>
        <dbReference type="ChEBI" id="CHEBI:49883"/>
    </cofactor>
</comment>
<dbReference type="EMBL" id="ACDE02000012">
    <property type="protein sequence ID" value="EEO39889.1"/>
    <property type="molecule type" value="Genomic_DNA"/>
</dbReference>
<dbReference type="HOGENOM" id="CLU_022305_0_1_0"/>
<keyword evidence="6" id="KW-0004">4Fe-4S</keyword>
<dbReference type="SUPFAM" id="SSF143548">
    <property type="entry name" value="Serine metabolism enzymes domain"/>
    <property type="match status" value="1"/>
</dbReference>
<keyword evidence="8" id="KW-0408">Iron</keyword>
<evidence type="ECO:0000256" key="11">
    <source>
        <dbReference type="ARBA" id="ARBA00049406"/>
    </source>
</evidence>
<dbReference type="eggNOG" id="COG1760">
    <property type="taxonomic scope" value="Bacteria"/>
</dbReference>
<feature type="domain" description="Serine dehydratase-like alpha subunit" evidence="12">
    <location>
        <begin position="137"/>
        <end position="396"/>
    </location>
</feature>
<feature type="domain" description="Serine dehydratase beta chain" evidence="13">
    <location>
        <begin position="6"/>
        <end position="61"/>
    </location>
</feature>
<evidence type="ECO:0000256" key="2">
    <source>
        <dbReference type="ARBA" id="ARBA00004742"/>
    </source>
</evidence>
<keyword evidence="9" id="KW-0411">Iron-sulfur</keyword>
<dbReference type="Pfam" id="PF03313">
    <property type="entry name" value="SDH_alpha"/>
    <property type="match status" value="1"/>
</dbReference>
<dbReference type="GO" id="GO:0003941">
    <property type="term" value="F:L-serine ammonia-lyase activity"/>
    <property type="evidence" value="ECO:0007669"/>
    <property type="project" value="UniProtKB-EC"/>
</dbReference>
<evidence type="ECO:0000256" key="1">
    <source>
        <dbReference type="ARBA" id="ARBA00001966"/>
    </source>
</evidence>
<dbReference type="InterPro" id="IPR005131">
    <property type="entry name" value="Ser_deHydtase_bsu"/>
</dbReference>
<dbReference type="InterPro" id="IPR005130">
    <property type="entry name" value="Ser_deHydtase-like_asu"/>
</dbReference>
<evidence type="ECO:0000256" key="6">
    <source>
        <dbReference type="ARBA" id="ARBA00022485"/>
    </source>
</evidence>
<dbReference type="GO" id="GO:0046872">
    <property type="term" value="F:metal ion binding"/>
    <property type="evidence" value="ECO:0007669"/>
    <property type="project" value="UniProtKB-KW"/>
</dbReference>
<accession>A0A0M1VTI3</accession>
<dbReference type="GeneID" id="79800270"/>
<dbReference type="Gene3D" id="3.30.1330.90">
    <property type="entry name" value="D-3-phosphoglycerate dehydrogenase, domain 3"/>
    <property type="match status" value="2"/>
</dbReference>
<evidence type="ECO:0000259" key="13">
    <source>
        <dbReference type="Pfam" id="PF03315"/>
    </source>
</evidence>
<gene>
    <name evidence="14" type="ORF">FSCG_00602</name>
</gene>
<evidence type="ECO:0000256" key="7">
    <source>
        <dbReference type="ARBA" id="ARBA00022723"/>
    </source>
</evidence>
<dbReference type="Proteomes" id="UP000004925">
    <property type="component" value="Unassembled WGS sequence"/>
</dbReference>
<dbReference type="PANTHER" id="PTHR30182">
    <property type="entry name" value="L-SERINE DEHYDRATASE"/>
    <property type="match status" value="1"/>
</dbReference>
<dbReference type="FunFam" id="3.30.1330.90:FF:000006">
    <property type="entry name" value="L-serine ammonia-lyase"/>
    <property type="match status" value="1"/>
</dbReference>
<dbReference type="GO" id="GO:0006094">
    <property type="term" value="P:gluconeogenesis"/>
    <property type="evidence" value="ECO:0007669"/>
    <property type="project" value="UniProtKB-KW"/>
</dbReference>
<proteinExistence type="inferred from homology"/>
<evidence type="ECO:0000313" key="14">
    <source>
        <dbReference type="EMBL" id="EEO39889.1"/>
    </source>
</evidence>
<evidence type="ECO:0000256" key="10">
    <source>
        <dbReference type="ARBA" id="ARBA00023239"/>
    </source>
</evidence>
<dbReference type="PANTHER" id="PTHR30182:SF1">
    <property type="entry name" value="L-SERINE DEHYDRATASE 1"/>
    <property type="match status" value="1"/>
</dbReference>
<keyword evidence="7" id="KW-0479">Metal-binding</keyword>
<dbReference type="AlphaFoldDB" id="A0A0M1VTI3"/>
<dbReference type="RefSeq" id="WP_008799502.1">
    <property type="nucleotide sequence ID" value="NZ_KQ235735.1"/>
</dbReference>
<evidence type="ECO:0000256" key="4">
    <source>
        <dbReference type="ARBA" id="ARBA00012093"/>
    </source>
</evidence>
<evidence type="ECO:0000256" key="3">
    <source>
        <dbReference type="ARBA" id="ARBA00008636"/>
    </source>
</evidence>
<keyword evidence="5" id="KW-0312">Gluconeogenesis</keyword>
<reference evidence="14 15" key="1">
    <citation type="submission" date="2011-10" db="EMBL/GenBank/DDBJ databases">
        <title>The Genome Sequence of Fusobacterium sp. 4_1_13.</title>
        <authorList>
            <consortium name="The Broad Institute Genome Sequencing Platform"/>
            <person name="Earl A."/>
            <person name="Ward D."/>
            <person name="Feldgarden M."/>
            <person name="Gevers D."/>
            <person name="Strauss J."/>
            <person name="Ambrose C."/>
            <person name="Allen-Vercoe E."/>
            <person name="Young S.K."/>
            <person name="Zeng Q."/>
            <person name="Gargeya S."/>
            <person name="Fitzgerald M."/>
            <person name="Haas B."/>
            <person name="Abouelleil A."/>
            <person name="Alvarado L."/>
            <person name="Arachchi H.M."/>
            <person name="Berlin A."/>
            <person name="Brown A."/>
            <person name="Chapman S.B."/>
            <person name="Chen Z."/>
            <person name="Dunbar C."/>
            <person name="Freedman E."/>
            <person name="Gearin G."/>
            <person name="Goldberg J."/>
            <person name="Griggs A."/>
            <person name="Gujja S."/>
            <person name="Heiman D."/>
            <person name="Howarth C."/>
            <person name="Larson L."/>
            <person name="Lui A."/>
            <person name="MacDonald P.J."/>
            <person name="Montmayeur A."/>
            <person name="Murphy C."/>
            <person name="Neiman D."/>
            <person name="Pearson M."/>
            <person name="Priest M."/>
            <person name="Roberts A."/>
            <person name="Saif S."/>
            <person name="Shea T."/>
            <person name="Shenoy N."/>
            <person name="Sisk P."/>
            <person name="Stolte C."/>
            <person name="Sykes S."/>
            <person name="Wortman J."/>
            <person name="Nusbaum C."/>
            <person name="Birren B."/>
        </authorList>
    </citation>
    <scope>NUCLEOTIDE SEQUENCE [LARGE SCALE GENOMIC DNA]</scope>
    <source>
        <strain evidence="14 15">4_1_13</strain>
    </source>
</reference>
<evidence type="ECO:0000313" key="15">
    <source>
        <dbReference type="Proteomes" id="UP000004925"/>
    </source>
</evidence>
<dbReference type="EC" id="4.3.1.17" evidence="4"/>